<proteinExistence type="predicted"/>
<name>A0A4Y2QX43_ARAVE</name>
<accession>A0A4Y2QX43</accession>
<organism evidence="1 2">
    <name type="scientific">Araneus ventricosus</name>
    <name type="common">Orbweaver spider</name>
    <name type="synonym">Epeira ventricosa</name>
    <dbReference type="NCBI Taxonomy" id="182803"/>
    <lineage>
        <taxon>Eukaryota</taxon>
        <taxon>Metazoa</taxon>
        <taxon>Ecdysozoa</taxon>
        <taxon>Arthropoda</taxon>
        <taxon>Chelicerata</taxon>
        <taxon>Arachnida</taxon>
        <taxon>Araneae</taxon>
        <taxon>Araneomorphae</taxon>
        <taxon>Entelegynae</taxon>
        <taxon>Araneoidea</taxon>
        <taxon>Araneidae</taxon>
        <taxon>Araneus</taxon>
    </lineage>
</organism>
<evidence type="ECO:0000313" key="1">
    <source>
        <dbReference type="EMBL" id="GBN68004.1"/>
    </source>
</evidence>
<sequence>MILRQSLGFDTRFRGRYGGVVVETRLRYLMTPWKICRVYRHDASKICRESNILPVVWCGRLESAVIRVPSSTSDLSSE</sequence>
<protein>
    <submittedName>
        <fullName evidence="1">Uncharacterized protein</fullName>
    </submittedName>
</protein>
<reference evidence="1 2" key="1">
    <citation type="journal article" date="2019" name="Sci. Rep.">
        <title>Orb-weaving spider Araneus ventricosus genome elucidates the spidroin gene catalogue.</title>
        <authorList>
            <person name="Kono N."/>
            <person name="Nakamura H."/>
            <person name="Ohtoshi R."/>
            <person name="Moran D.A.P."/>
            <person name="Shinohara A."/>
            <person name="Yoshida Y."/>
            <person name="Fujiwara M."/>
            <person name="Mori M."/>
            <person name="Tomita M."/>
            <person name="Arakawa K."/>
        </authorList>
    </citation>
    <scope>NUCLEOTIDE SEQUENCE [LARGE SCALE GENOMIC DNA]</scope>
</reference>
<dbReference type="AlphaFoldDB" id="A0A4Y2QX43"/>
<comment type="caution">
    <text evidence="1">The sequence shown here is derived from an EMBL/GenBank/DDBJ whole genome shotgun (WGS) entry which is preliminary data.</text>
</comment>
<evidence type="ECO:0000313" key="2">
    <source>
        <dbReference type="Proteomes" id="UP000499080"/>
    </source>
</evidence>
<keyword evidence="2" id="KW-1185">Reference proteome</keyword>
<dbReference type="Proteomes" id="UP000499080">
    <property type="component" value="Unassembled WGS sequence"/>
</dbReference>
<gene>
    <name evidence="1" type="ORF">AVEN_8132_1</name>
</gene>
<dbReference type="EMBL" id="BGPR01015101">
    <property type="protein sequence ID" value="GBN68004.1"/>
    <property type="molecule type" value="Genomic_DNA"/>
</dbReference>